<name>A0A9W8NG60_9PEZI</name>
<dbReference type="VEuPathDB" id="FungiDB:F4678DRAFT_480846"/>
<evidence type="ECO:0000313" key="2">
    <source>
        <dbReference type="EMBL" id="KAJ3573921.1"/>
    </source>
</evidence>
<accession>A0A9W8NG60</accession>
<reference evidence="2" key="1">
    <citation type="submission" date="2022-07" db="EMBL/GenBank/DDBJ databases">
        <title>Genome Sequence of Xylaria arbuscula.</title>
        <authorList>
            <person name="Buettner E."/>
        </authorList>
    </citation>
    <scope>NUCLEOTIDE SEQUENCE</scope>
    <source>
        <strain evidence="2">VT107</strain>
    </source>
</reference>
<gene>
    <name evidence="2" type="ORF">NPX13_g4533</name>
</gene>
<feature type="compositionally biased region" description="Polar residues" evidence="1">
    <location>
        <begin position="14"/>
        <end position="23"/>
    </location>
</feature>
<sequence length="378" mass="43346">MESPAQPTPAGTPKPNSTQPPWEISFLQSPSPQSCLDPKGDLYVKVGSPSAKCFKVCSRTVARTSIFWDKLLYGGFKESKKPCPQDDNQEWIVELPEDHPGAMELLFNIIHGRFDTIPRYNEKIDVDVLYNISVITDKYDMAHILQPWARGWLQSTIRLDKPHYGGLFEQHYKQLWISWVLGDKANFEEIAKTILLYFYPHCIRPSSILEPPEIYGQPNYRPIITYVEAKLFIIDIIEKTRLDTIKALLELFSTIIERLINKDEGLCLKTTERWKHTDSCIPSMLGTGIQSLRSLGLWPIPQPTEWRLDVMTLSNQLKSVKIESKTKGYNPCSHVPALQGKINKVLDSIPSLLTEVHVRHLECQARKTGVFKKRNIIY</sequence>
<evidence type="ECO:0000256" key="1">
    <source>
        <dbReference type="SAM" id="MobiDB-lite"/>
    </source>
</evidence>
<feature type="compositionally biased region" description="Pro residues" evidence="1">
    <location>
        <begin position="1"/>
        <end position="12"/>
    </location>
</feature>
<dbReference type="Proteomes" id="UP001148614">
    <property type="component" value="Unassembled WGS sequence"/>
</dbReference>
<keyword evidence="3" id="KW-1185">Reference proteome</keyword>
<organism evidence="2 3">
    <name type="scientific">Xylaria arbuscula</name>
    <dbReference type="NCBI Taxonomy" id="114810"/>
    <lineage>
        <taxon>Eukaryota</taxon>
        <taxon>Fungi</taxon>
        <taxon>Dikarya</taxon>
        <taxon>Ascomycota</taxon>
        <taxon>Pezizomycotina</taxon>
        <taxon>Sordariomycetes</taxon>
        <taxon>Xylariomycetidae</taxon>
        <taxon>Xylariales</taxon>
        <taxon>Xylariaceae</taxon>
        <taxon>Xylaria</taxon>
    </lineage>
</organism>
<evidence type="ECO:0008006" key="4">
    <source>
        <dbReference type="Google" id="ProtNLM"/>
    </source>
</evidence>
<proteinExistence type="predicted"/>
<comment type="caution">
    <text evidence="2">The sequence shown here is derived from an EMBL/GenBank/DDBJ whole genome shotgun (WGS) entry which is preliminary data.</text>
</comment>
<protein>
    <recommendedName>
        <fullName evidence="4">BTB domain-containing protein</fullName>
    </recommendedName>
</protein>
<evidence type="ECO:0000313" key="3">
    <source>
        <dbReference type="Proteomes" id="UP001148614"/>
    </source>
</evidence>
<feature type="region of interest" description="Disordered" evidence="1">
    <location>
        <begin position="1"/>
        <end position="23"/>
    </location>
</feature>
<dbReference type="EMBL" id="JANPWZ010000648">
    <property type="protein sequence ID" value="KAJ3573921.1"/>
    <property type="molecule type" value="Genomic_DNA"/>
</dbReference>
<dbReference type="AlphaFoldDB" id="A0A9W8NG60"/>